<dbReference type="GO" id="GO:0005524">
    <property type="term" value="F:ATP binding"/>
    <property type="evidence" value="ECO:0007669"/>
    <property type="project" value="UniProtKB-KW"/>
</dbReference>
<accession>A0A6U1BP74</accession>
<dbReference type="PRINTS" id="PR00301">
    <property type="entry name" value="HEATSHOCK70"/>
</dbReference>
<dbReference type="EMBL" id="HBHJ01025761">
    <property type="protein sequence ID" value="CAD9705355.1"/>
    <property type="molecule type" value="Transcribed_RNA"/>
</dbReference>
<dbReference type="PROSITE" id="PS00329">
    <property type="entry name" value="HSP70_2"/>
    <property type="match status" value="1"/>
</dbReference>
<dbReference type="PROSITE" id="PS01036">
    <property type="entry name" value="HSP70_3"/>
    <property type="match status" value="1"/>
</dbReference>
<feature type="transmembrane region" description="Helical" evidence="3">
    <location>
        <begin position="25"/>
        <end position="45"/>
    </location>
</feature>
<keyword evidence="3" id="KW-0812">Transmembrane</keyword>
<dbReference type="PROSITE" id="PS00297">
    <property type="entry name" value="HSP70_1"/>
    <property type="match status" value="1"/>
</dbReference>
<keyword evidence="3" id="KW-0472">Membrane</keyword>
<dbReference type="Pfam" id="PF00012">
    <property type="entry name" value="HSP70"/>
    <property type="match status" value="1"/>
</dbReference>
<organism evidence="4">
    <name type="scientific">Rhizochromulina marina</name>
    <dbReference type="NCBI Taxonomy" id="1034831"/>
    <lineage>
        <taxon>Eukaryota</taxon>
        <taxon>Sar</taxon>
        <taxon>Stramenopiles</taxon>
        <taxon>Ochrophyta</taxon>
        <taxon>Dictyochophyceae</taxon>
        <taxon>Rhizochromulinales</taxon>
        <taxon>Rhizochromulina</taxon>
    </lineage>
</organism>
<dbReference type="Gene3D" id="3.90.640.10">
    <property type="entry name" value="Actin, Chain A, domain 4"/>
    <property type="match status" value="1"/>
</dbReference>
<dbReference type="GO" id="GO:0140662">
    <property type="term" value="F:ATP-dependent protein folding chaperone"/>
    <property type="evidence" value="ECO:0007669"/>
    <property type="project" value="InterPro"/>
</dbReference>
<dbReference type="PANTHER" id="PTHR19375">
    <property type="entry name" value="HEAT SHOCK PROTEIN 70KDA"/>
    <property type="match status" value="1"/>
</dbReference>
<evidence type="ECO:0000256" key="3">
    <source>
        <dbReference type="SAM" id="Phobius"/>
    </source>
</evidence>
<evidence type="ECO:0000256" key="2">
    <source>
        <dbReference type="ARBA" id="ARBA00022840"/>
    </source>
</evidence>
<dbReference type="EMBL" id="HBHJ01025760">
    <property type="protein sequence ID" value="CAD9705353.1"/>
    <property type="molecule type" value="Transcribed_RNA"/>
</dbReference>
<dbReference type="InterPro" id="IPR043129">
    <property type="entry name" value="ATPase_NBD"/>
</dbReference>
<keyword evidence="2" id="KW-0067">ATP-binding</keyword>
<protein>
    <submittedName>
        <fullName evidence="4">Uncharacterized protein</fullName>
    </submittedName>
</protein>
<dbReference type="AlphaFoldDB" id="A0A6U1BP74"/>
<keyword evidence="1" id="KW-0547">Nucleotide-binding</keyword>
<dbReference type="InterPro" id="IPR013126">
    <property type="entry name" value="Hsp_70_fam"/>
</dbReference>
<gene>
    <name evidence="4" type="ORF">RMAR1173_LOCUS16998</name>
    <name evidence="5" type="ORF">RMAR1173_LOCUS16999</name>
</gene>
<evidence type="ECO:0000313" key="5">
    <source>
        <dbReference type="EMBL" id="CAD9705355.1"/>
    </source>
</evidence>
<evidence type="ECO:0000313" key="4">
    <source>
        <dbReference type="EMBL" id="CAD9705353.1"/>
    </source>
</evidence>
<dbReference type="Gene3D" id="3.30.420.40">
    <property type="match status" value="2"/>
</dbReference>
<keyword evidence="3" id="KW-1133">Transmembrane helix</keyword>
<reference evidence="4" key="1">
    <citation type="submission" date="2021-01" db="EMBL/GenBank/DDBJ databases">
        <authorList>
            <person name="Corre E."/>
            <person name="Pelletier E."/>
            <person name="Niang G."/>
            <person name="Scheremetjew M."/>
            <person name="Finn R."/>
            <person name="Kale V."/>
            <person name="Holt S."/>
            <person name="Cochrane G."/>
            <person name="Meng A."/>
            <person name="Brown T."/>
            <person name="Cohen L."/>
        </authorList>
    </citation>
    <scope>NUCLEOTIDE SEQUENCE</scope>
    <source>
        <strain evidence="4">CCMP1243</strain>
    </source>
</reference>
<dbReference type="InterPro" id="IPR018181">
    <property type="entry name" value="Heat_shock_70_CS"/>
</dbReference>
<sequence>MCLGEWWGRCGARPRTCGRCSGWPAMQWVLTAVAVAVAACAMMAASGFRGRPNTVGIDLGTTYSVIALRTLNATRVLKDEHQRSLIPSMVYFGPGGVVKVGYDAMAFLHSDPENVIFNAKRFIGRSFDDEAVQEQRAVHPFRVVNRSVPEVRSQAWFALSAQGHEDWVSPESVGKHVLQRLKDIAVFNLGHKQITRAVVSVPAKFNTRQRQATVDAYKAAGLKVMRVIDEPTAAAVAYGLDKKSDVQWIIVYDFGGGTLDVSLLMVNEESIQMIATHGDDQLGGADFDQCLMEHLRSTSWLPHDADPCSPRDDVPACGDTELRPMAESIKCQLSDAQVATASCGYRNRSDEDCRELSIEVTRSAFEEACDPLFQRVLRPVDLLLGESGMPAEEIDEVVLVGGTSRIPRIRELLKEKIGVDHLNMEIDPDITVAVGAASIVD</sequence>
<proteinExistence type="predicted"/>
<name>A0A6U1BP74_9STRA</name>
<dbReference type="SUPFAM" id="SSF53067">
    <property type="entry name" value="Actin-like ATPase domain"/>
    <property type="match status" value="2"/>
</dbReference>
<evidence type="ECO:0000256" key="1">
    <source>
        <dbReference type="ARBA" id="ARBA00022741"/>
    </source>
</evidence>